<dbReference type="GO" id="GO:0005634">
    <property type="term" value="C:nucleus"/>
    <property type="evidence" value="ECO:0007669"/>
    <property type="project" value="TreeGrafter"/>
</dbReference>
<dbReference type="SMART" id="SM00156">
    <property type="entry name" value="PP2Ac"/>
    <property type="match status" value="1"/>
</dbReference>
<organism evidence="3 4">
    <name type="scientific">Clydaea vesicula</name>
    <dbReference type="NCBI Taxonomy" id="447962"/>
    <lineage>
        <taxon>Eukaryota</taxon>
        <taxon>Fungi</taxon>
        <taxon>Fungi incertae sedis</taxon>
        <taxon>Chytridiomycota</taxon>
        <taxon>Chytridiomycota incertae sedis</taxon>
        <taxon>Chytridiomycetes</taxon>
        <taxon>Lobulomycetales</taxon>
        <taxon>Lobulomycetaceae</taxon>
        <taxon>Clydaea</taxon>
    </lineage>
</organism>
<dbReference type="GO" id="GO:0004722">
    <property type="term" value="F:protein serine/threonine phosphatase activity"/>
    <property type="evidence" value="ECO:0007669"/>
    <property type="project" value="UniProtKB-EC"/>
</dbReference>
<dbReference type="EC" id="3.1.3.16" evidence="1"/>
<dbReference type="AlphaFoldDB" id="A0AAD5U160"/>
<dbReference type="GO" id="GO:0005737">
    <property type="term" value="C:cytoplasm"/>
    <property type="evidence" value="ECO:0007669"/>
    <property type="project" value="TreeGrafter"/>
</dbReference>
<dbReference type="InterPro" id="IPR004843">
    <property type="entry name" value="Calcineurin-like_PHP"/>
</dbReference>
<keyword evidence="1" id="KW-0378">Hydrolase</keyword>
<gene>
    <name evidence="3" type="ORF">HK099_003831</name>
</gene>
<dbReference type="InterPro" id="IPR050341">
    <property type="entry name" value="PP1_catalytic_subunit"/>
</dbReference>
<dbReference type="InterPro" id="IPR029052">
    <property type="entry name" value="Metallo-depent_PP-like"/>
</dbReference>
<dbReference type="PROSITE" id="PS00125">
    <property type="entry name" value="SER_THR_PHOSPHATASE"/>
    <property type="match status" value="1"/>
</dbReference>
<dbReference type="Pfam" id="PF00149">
    <property type="entry name" value="Metallophos"/>
    <property type="match status" value="1"/>
</dbReference>
<dbReference type="Proteomes" id="UP001211065">
    <property type="component" value="Unassembled WGS sequence"/>
</dbReference>
<accession>A0AAD5U160</accession>
<dbReference type="PANTHER" id="PTHR11668:SF484">
    <property type="entry name" value="SERINE_THREONINE-PROTEIN PHOSPHATASE PP-Z1-RELATED"/>
    <property type="match status" value="1"/>
</dbReference>
<dbReference type="PANTHER" id="PTHR11668">
    <property type="entry name" value="SERINE/THREONINE PROTEIN PHOSPHATASE"/>
    <property type="match status" value="1"/>
</dbReference>
<comment type="catalytic activity">
    <reaction evidence="1">
        <text>O-phospho-L-threonyl-[protein] + H2O = L-threonyl-[protein] + phosphate</text>
        <dbReference type="Rhea" id="RHEA:47004"/>
        <dbReference type="Rhea" id="RHEA-COMP:11060"/>
        <dbReference type="Rhea" id="RHEA-COMP:11605"/>
        <dbReference type="ChEBI" id="CHEBI:15377"/>
        <dbReference type="ChEBI" id="CHEBI:30013"/>
        <dbReference type="ChEBI" id="CHEBI:43474"/>
        <dbReference type="ChEBI" id="CHEBI:61977"/>
        <dbReference type="EC" id="3.1.3.16"/>
    </reaction>
</comment>
<dbReference type="PRINTS" id="PR00114">
    <property type="entry name" value="STPHPHTASE"/>
</dbReference>
<evidence type="ECO:0000313" key="3">
    <source>
        <dbReference type="EMBL" id="KAJ3221025.1"/>
    </source>
</evidence>
<name>A0AAD5U160_9FUNG</name>
<evidence type="ECO:0000256" key="1">
    <source>
        <dbReference type="RuleBase" id="RU004273"/>
    </source>
</evidence>
<keyword evidence="4" id="KW-1185">Reference proteome</keyword>
<feature type="domain" description="Serine/threonine specific protein phosphatases" evidence="2">
    <location>
        <begin position="189"/>
        <end position="194"/>
    </location>
</feature>
<reference evidence="3" key="1">
    <citation type="submission" date="2020-05" db="EMBL/GenBank/DDBJ databases">
        <title>Phylogenomic resolution of chytrid fungi.</title>
        <authorList>
            <person name="Stajich J.E."/>
            <person name="Amses K."/>
            <person name="Simmons R."/>
            <person name="Seto K."/>
            <person name="Myers J."/>
            <person name="Bonds A."/>
            <person name="Quandt C.A."/>
            <person name="Barry K."/>
            <person name="Liu P."/>
            <person name="Grigoriev I."/>
            <person name="Longcore J.E."/>
            <person name="James T.Y."/>
        </authorList>
    </citation>
    <scope>NUCLEOTIDE SEQUENCE</scope>
    <source>
        <strain evidence="3">JEL0476</strain>
    </source>
</reference>
<dbReference type="InterPro" id="IPR006186">
    <property type="entry name" value="Ser/Thr-sp_prot-phosphatase"/>
</dbReference>
<comment type="caution">
    <text evidence="3">The sequence shown here is derived from an EMBL/GenBank/DDBJ whole genome shotgun (WGS) entry which is preliminary data.</text>
</comment>
<dbReference type="SUPFAM" id="SSF56300">
    <property type="entry name" value="Metallo-dependent phosphatases"/>
    <property type="match status" value="1"/>
</dbReference>
<evidence type="ECO:0000259" key="2">
    <source>
        <dbReference type="PROSITE" id="PS00125"/>
    </source>
</evidence>
<comment type="similarity">
    <text evidence="1">Belongs to the PPP phosphatase family.</text>
</comment>
<dbReference type="EMBL" id="JADGJW010000257">
    <property type="protein sequence ID" value="KAJ3221025.1"/>
    <property type="molecule type" value="Genomic_DNA"/>
</dbReference>
<proteinExistence type="inferred from homology"/>
<protein>
    <recommendedName>
        <fullName evidence="1">Serine/threonine-protein phosphatase</fullName>
        <ecNumber evidence="1">3.1.3.16</ecNumber>
    </recommendedName>
</protein>
<sequence length="316" mass="35967">MGNLNSKQSIEKKLKEAAADNNVVIYSKNHKSTDSLSNVQPNVETQLISQQEPVLENSDQYLNLDSCIQRLLDCRNSKVVKNICLKQNEIFGIFIQKLIAFLIIAICMATREVLLEQPILLELNPSVNVVGDIHGQYGDLLRIFDLLGYPPTSNYLFLGDYVDRGKQSLETILLLFCYKIKFRDNFFILRGNHECYSVNRVYGFYDECKRRSSLKVWRCFGDVFNCLPVAAIIAGKIFCVHGIISVVISQFKFFLGGLSPDLNSMEDIRNLTRPRDVPDSGLLNDLLWSDPSEHAIDWEESERGVSYCEFSNVNSV</sequence>
<evidence type="ECO:0000313" key="4">
    <source>
        <dbReference type="Proteomes" id="UP001211065"/>
    </source>
</evidence>
<dbReference type="Gene3D" id="3.60.21.10">
    <property type="match status" value="1"/>
</dbReference>